<evidence type="ECO:0000256" key="1">
    <source>
        <dbReference type="SAM" id="MobiDB-lite"/>
    </source>
</evidence>
<dbReference type="Proteomes" id="UP000050794">
    <property type="component" value="Unassembled WGS sequence"/>
</dbReference>
<sequence length="547" mass="58591">MARMATETVGLKVPLCEPFMARVMRVDVDLCRICVSPISASLCRKTLETSLNVLSSTNQTYDRPVDITSGFVYLIVGAESNRGVPFRGVIMKEQPAAHYAARVFDVDSGKVMPVGSKDIVQLPACLRNVPPLVICIATPPAAVDCTSSEYISERSIVQCKINPEDLLMCVEGAYPPVLICEVRKEQDAPVSGLTAVGCQPKIMGTEAVTRDEAKRMIEQRKEALRQGERTIAEGMSKLQKERELFEAAKIKFGGQDDECESVKSVENSNSVLNRGLIVRNRREQELAFMAMQLQIANMSQKVDAIANNSGVCIYPPPSGIQLNNAYGQQQQLSQQQANQCLAGGWGEVSGELLARMQQLQVVHQQRGDWSQTVPSYGSVINAAVPSYENTQVQSYGNAENATVPSISSSTNAAVTPYNCVANAAVPSCGIAANAVVPPCGNVRNSAVPSYDNVANLAGHSYGSVTNTAIPSYGNVANLTAPSYHSVANAQAVSALSAPMSTPATQPSEDAHPSPFTPEFKNGGSLAQNASVPQVVSMFFVSHETQIK</sequence>
<protein>
    <submittedName>
        <fullName evidence="4">DCD domain-containing protein</fullName>
    </submittedName>
</protein>
<dbReference type="EMBL" id="UYWY01000647">
    <property type="protein sequence ID" value="VDM25353.1"/>
    <property type="molecule type" value="Genomic_DNA"/>
</dbReference>
<feature type="compositionally biased region" description="Polar residues" evidence="1">
    <location>
        <begin position="497"/>
        <end position="507"/>
    </location>
</feature>
<organism evidence="3 4">
    <name type="scientific">Toxocara canis</name>
    <name type="common">Canine roundworm</name>
    <dbReference type="NCBI Taxonomy" id="6265"/>
    <lineage>
        <taxon>Eukaryota</taxon>
        <taxon>Metazoa</taxon>
        <taxon>Ecdysozoa</taxon>
        <taxon>Nematoda</taxon>
        <taxon>Chromadorea</taxon>
        <taxon>Rhabditida</taxon>
        <taxon>Spirurina</taxon>
        <taxon>Ascaridomorpha</taxon>
        <taxon>Ascaridoidea</taxon>
        <taxon>Toxocaridae</taxon>
        <taxon>Toxocara</taxon>
    </lineage>
</organism>
<proteinExistence type="predicted"/>
<name>A0A183TXR7_TOXCA</name>
<dbReference type="WBParaSite" id="TCNE_0000103601-mRNA-1">
    <property type="protein sequence ID" value="TCNE_0000103601-mRNA-1"/>
    <property type="gene ID" value="TCNE_0000103601"/>
</dbReference>
<dbReference type="AlphaFoldDB" id="A0A183TXR7"/>
<gene>
    <name evidence="2" type="ORF">TCNE_LOCUS1037</name>
</gene>
<evidence type="ECO:0000313" key="3">
    <source>
        <dbReference type="Proteomes" id="UP000050794"/>
    </source>
</evidence>
<feature type="region of interest" description="Disordered" evidence="1">
    <location>
        <begin position="497"/>
        <end position="523"/>
    </location>
</feature>
<reference evidence="2 3" key="2">
    <citation type="submission" date="2018-11" db="EMBL/GenBank/DDBJ databases">
        <authorList>
            <consortium name="Pathogen Informatics"/>
        </authorList>
    </citation>
    <scope>NUCLEOTIDE SEQUENCE [LARGE SCALE GENOMIC DNA]</scope>
</reference>
<keyword evidence="3" id="KW-1185">Reference proteome</keyword>
<accession>A0A183TXR7</accession>
<evidence type="ECO:0000313" key="2">
    <source>
        <dbReference type="EMBL" id="VDM25353.1"/>
    </source>
</evidence>
<reference evidence="4" key="1">
    <citation type="submission" date="2016-06" db="UniProtKB">
        <authorList>
            <consortium name="WormBaseParasite"/>
        </authorList>
    </citation>
    <scope>IDENTIFICATION</scope>
</reference>
<evidence type="ECO:0000313" key="4">
    <source>
        <dbReference type="WBParaSite" id="TCNE_0000103601-mRNA-1"/>
    </source>
</evidence>